<reference evidence="1 2" key="1">
    <citation type="submission" date="2015-08" db="EMBL/GenBank/DDBJ databases">
        <authorList>
            <person name="Babu N.S."/>
            <person name="Beckwith C.J."/>
            <person name="Beseler K.G."/>
            <person name="Brison A."/>
            <person name="Carone J.V."/>
            <person name="Caskin T.P."/>
            <person name="Diamond M."/>
            <person name="Durham M.E."/>
            <person name="Foxe J.M."/>
            <person name="Go M."/>
            <person name="Henderson B.A."/>
            <person name="Jones I.B."/>
            <person name="McGettigan J.A."/>
            <person name="Micheletti S.J."/>
            <person name="Nasrallah M.E."/>
            <person name="Ortiz D."/>
            <person name="Piller C.R."/>
            <person name="Privatt S.R."/>
            <person name="Schneider S.L."/>
            <person name="Sharp S."/>
            <person name="Smith T.C."/>
            <person name="Stanton J.D."/>
            <person name="Ullery H.E."/>
            <person name="Wilson R.J."/>
            <person name="Serrano M.G."/>
            <person name="Buck G."/>
            <person name="Lee V."/>
            <person name="Wang Y."/>
            <person name="Carvalho R."/>
            <person name="Voegtly L."/>
            <person name="Shi R."/>
            <person name="Duckworth R."/>
            <person name="Johnson A."/>
            <person name="Loviza R."/>
            <person name="Walstead R."/>
            <person name="Shah Z."/>
            <person name="Kiflezghi M."/>
            <person name="Wade K."/>
            <person name="Ball S.L."/>
            <person name="Bradley K.W."/>
            <person name="Asai D.J."/>
            <person name="Bowman C.A."/>
            <person name="Russell D.A."/>
            <person name="Pope W.H."/>
            <person name="Jacobs-Sera D."/>
            <person name="Hendrix R.W."/>
            <person name="Hatfull G.F."/>
        </authorList>
    </citation>
    <scope>NUCLEOTIDE SEQUENCE [LARGE SCALE GENOMIC DNA]</scope>
    <source>
        <strain evidence="1 2">DSM 27648</strain>
    </source>
</reference>
<name>A0A0K1PQK6_9BACT</name>
<evidence type="ECO:0000313" key="1">
    <source>
        <dbReference type="EMBL" id="AKU95399.1"/>
    </source>
</evidence>
<keyword evidence="2" id="KW-1185">Reference proteome</keyword>
<dbReference type="EMBL" id="CP012333">
    <property type="protein sequence ID" value="AKU95399.1"/>
    <property type="molecule type" value="Genomic_DNA"/>
</dbReference>
<dbReference type="Proteomes" id="UP000064967">
    <property type="component" value="Chromosome"/>
</dbReference>
<accession>A0A0K1PQK6</accession>
<dbReference type="STRING" id="1391654.AKJ09_02063"/>
<sequence length="38" mass="4376">MRVFVPRWKRACTAERPPDAPEVPLSCGVCGNFLRYRP</sequence>
<gene>
    <name evidence="1" type="ORF">AKJ09_02063</name>
</gene>
<dbReference type="AlphaFoldDB" id="A0A0K1PQK6"/>
<evidence type="ECO:0000313" key="2">
    <source>
        <dbReference type="Proteomes" id="UP000064967"/>
    </source>
</evidence>
<protein>
    <submittedName>
        <fullName evidence="1">Uncharacterized protein</fullName>
    </submittedName>
</protein>
<organism evidence="1 2">
    <name type="scientific">Labilithrix luteola</name>
    <dbReference type="NCBI Taxonomy" id="1391654"/>
    <lineage>
        <taxon>Bacteria</taxon>
        <taxon>Pseudomonadati</taxon>
        <taxon>Myxococcota</taxon>
        <taxon>Polyangia</taxon>
        <taxon>Polyangiales</taxon>
        <taxon>Labilitrichaceae</taxon>
        <taxon>Labilithrix</taxon>
    </lineage>
</organism>
<proteinExistence type="predicted"/>
<dbReference type="KEGG" id="llu:AKJ09_02063"/>